<sequence>MSSADAGSLTPLGQHRDALPKILMSSQSLSSSTSSMPRFFSVCCASSIAGKTWIPEFRKILSWTPYGDYSLAMSFFKNNFTDFFPLLLHFGFVISVKVNWITLKLNPQFFPRLL</sequence>
<keyword evidence="2" id="KW-1185">Reference proteome</keyword>
<accession>A0AAV9R2G5</accession>
<dbReference type="AlphaFoldDB" id="A0AAV9R2G5"/>
<name>A0AAV9R2G5_9TELE</name>
<evidence type="ECO:0000313" key="1">
    <source>
        <dbReference type="EMBL" id="KAK5603971.1"/>
    </source>
</evidence>
<proteinExistence type="predicted"/>
<reference evidence="1 2" key="1">
    <citation type="submission" date="2021-06" db="EMBL/GenBank/DDBJ databases">
        <authorList>
            <person name="Palmer J.M."/>
        </authorList>
    </citation>
    <scope>NUCLEOTIDE SEQUENCE [LARGE SCALE GENOMIC DNA]</scope>
    <source>
        <strain evidence="1 2">MEX-2019</strain>
        <tissue evidence="1">Muscle</tissue>
    </source>
</reference>
<organism evidence="1 2">
    <name type="scientific">Crenichthys baileyi</name>
    <name type="common">White River springfish</name>
    <dbReference type="NCBI Taxonomy" id="28760"/>
    <lineage>
        <taxon>Eukaryota</taxon>
        <taxon>Metazoa</taxon>
        <taxon>Chordata</taxon>
        <taxon>Craniata</taxon>
        <taxon>Vertebrata</taxon>
        <taxon>Euteleostomi</taxon>
        <taxon>Actinopterygii</taxon>
        <taxon>Neopterygii</taxon>
        <taxon>Teleostei</taxon>
        <taxon>Neoteleostei</taxon>
        <taxon>Acanthomorphata</taxon>
        <taxon>Ovalentaria</taxon>
        <taxon>Atherinomorphae</taxon>
        <taxon>Cyprinodontiformes</taxon>
        <taxon>Goodeidae</taxon>
        <taxon>Crenichthys</taxon>
    </lineage>
</organism>
<evidence type="ECO:0000313" key="2">
    <source>
        <dbReference type="Proteomes" id="UP001311232"/>
    </source>
</evidence>
<dbReference type="EMBL" id="JAHHUM010002385">
    <property type="protein sequence ID" value="KAK5603971.1"/>
    <property type="molecule type" value="Genomic_DNA"/>
</dbReference>
<dbReference type="Proteomes" id="UP001311232">
    <property type="component" value="Unassembled WGS sequence"/>
</dbReference>
<comment type="caution">
    <text evidence="1">The sequence shown here is derived from an EMBL/GenBank/DDBJ whole genome shotgun (WGS) entry which is preliminary data.</text>
</comment>
<protein>
    <submittedName>
        <fullName evidence="1">Uncharacterized protein</fullName>
    </submittedName>
</protein>
<gene>
    <name evidence="1" type="ORF">CRENBAI_025213</name>
</gene>